<gene>
    <name evidence="1" type="ORF">LX15_005936</name>
</gene>
<evidence type="ECO:0000313" key="2">
    <source>
        <dbReference type="Proteomes" id="UP001205311"/>
    </source>
</evidence>
<protein>
    <submittedName>
        <fullName evidence="1">Uncharacterized protein</fullName>
    </submittedName>
</protein>
<accession>A0ABT1I361</accession>
<keyword evidence="2" id="KW-1185">Reference proteome</keyword>
<comment type="caution">
    <text evidence="1">The sequence shown here is derived from an EMBL/GenBank/DDBJ whole genome shotgun (WGS) entry which is preliminary data.</text>
</comment>
<sequence length="118" mass="12830">MDVFTVPLFALKNLGGVASATLDLGYSRRFMAWCTVTMVDSLVDFDRDNAYAIDIYTVDNGRTTTRVVGGDHWGPPGSGQNVLDGAYVGFGQRILVYLRSAHTEDLDTFGYAVALALD</sequence>
<name>A0ABT1I361_STRSD</name>
<evidence type="ECO:0000313" key="1">
    <source>
        <dbReference type="EMBL" id="MCP2262202.1"/>
    </source>
</evidence>
<proteinExistence type="predicted"/>
<reference evidence="1 2" key="1">
    <citation type="submission" date="2022-06" db="EMBL/GenBank/DDBJ databases">
        <title>Genomic Encyclopedia of Archaeal and Bacterial Type Strains, Phase II (KMG-II): from individual species to whole genera.</title>
        <authorList>
            <person name="Goeker M."/>
        </authorList>
    </citation>
    <scope>NUCLEOTIDE SEQUENCE [LARGE SCALE GENOMIC DNA]</scope>
    <source>
        <strain evidence="1 2">DSM 40477</strain>
    </source>
</reference>
<organism evidence="1 2">
    <name type="scientific">Streptoalloteichus tenebrarius (strain ATCC 17920 / DSM 40477 / JCM 4838 / CBS 697.72 / NBRC 16177 / NCIMB 11028 / NRRL B-12390 / A12253. 1 / ISP 5477)</name>
    <name type="common">Streptomyces tenebrarius</name>
    <dbReference type="NCBI Taxonomy" id="1933"/>
    <lineage>
        <taxon>Bacteria</taxon>
        <taxon>Bacillati</taxon>
        <taxon>Actinomycetota</taxon>
        <taxon>Actinomycetes</taxon>
        <taxon>Pseudonocardiales</taxon>
        <taxon>Pseudonocardiaceae</taxon>
        <taxon>Streptoalloteichus</taxon>
    </lineage>
</organism>
<dbReference type="RefSeq" id="WP_253674206.1">
    <property type="nucleotide sequence ID" value="NZ_JAMTCP010000059.1"/>
</dbReference>
<dbReference type="Proteomes" id="UP001205311">
    <property type="component" value="Unassembled WGS sequence"/>
</dbReference>
<dbReference type="EMBL" id="JAMTCP010000059">
    <property type="protein sequence ID" value="MCP2262202.1"/>
    <property type="molecule type" value="Genomic_DNA"/>
</dbReference>